<proteinExistence type="predicted"/>
<evidence type="ECO:0000313" key="1">
    <source>
        <dbReference type="EMBL" id="REH54023.1"/>
    </source>
</evidence>
<dbReference type="OrthoDB" id="3668775at2"/>
<accession>A0A3E0I5K9</accession>
<keyword evidence="2" id="KW-1185">Reference proteome</keyword>
<organism evidence="1 2">
    <name type="scientific">Kutzneria buriramensis</name>
    <dbReference type="NCBI Taxonomy" id="1045776"/>
    <lineage>
        <taxon>Bacteria</taxon>
        <taxon>Bacillati</taxon>
        <taxon>Actinomycetota</taxon>
        <taxon>Actinomycetes</taxon>
        <taxon>Pseudonocardiales</taxon>
        <taxon>Pseudonocardiaceae</taxon>
        <taxon>Kutzneria</taxon>
    </lineage>
</organism>
<dbReference type="RefSeq" id="WP_116173122.1">
    <property type="nucleotide sequence ID" value="NZ_CP144375.1"/>
</dbReference>
<dbReference type="Proteomes" id="UP000256269">
    <property type="component" value="Unassembled WGS sequence"/>
</dbReference>
<gene>
    <name evidence="1" type="ORF">BCF44_102255</name>
</gene>
<dbReference type="AlphaFoldDB" id="A0A3E0I5K9"/>
<sequence>MERAEIVAVWAGEIASTTGPLPGSQLDAMPTPYGWCGRVHGTTPHLANAATGRIAEVYGLPTNAVIVETTDGGGVFLWAYRTPSAADYHRHWPQPVIDGTEFTDVARSGSGSSLLDYVRLTEMARKHQADWRDLRGGRPVDVQRFTRRLTLLRAGVFDILARSRPDQVREVLLRVGVPAESLPDDVLRALDYPIGGLPTVPRARGVAFAPDNDRTDRISGSPNS</sequence>
<name>A0A3E0I5K9_9PSEU</name>
<protein>
    <submittedName>
        <fullName evidence="1">Uncharacterized protein</fullName>
    </submittedName>
</protein>
<comment type="caution">
    <text evidence="1">The sequence shown here is derived from an EMBL/GenBank/DDBJ whole genome shotgun (WGS) entry which is preliminary data.</text>
</comment>
<evidence type="ECO:0000313" key="2">
    <source>
        <dbReference type="Proteomes" id="UP000256269"/>
    </source>
</evidence>
<dbReference type="EMBL" id="QUNO01000002">
    <property type="protein sequence ID" value="REH54023.1"/>
    <property type="molecule type" value="Genomic_DNA"/>
</dbReference>
<reference evidence="1 2" key="1">
    <citation type="submission" date="2018-08" db="EMBL/GenBank/DDBJ databases">
        <title>Genomic Encyclopedia of Archaeal and Bacterial Type Strains, Phase II (KMG-II): from individual species to whole genera.</title>
        <authorList>
            <person name="Goeker M."/>
        </authorList>
    </citation>
    <scope>NUCLEOTIDE SEQUENCE [LARGE SCALE GENOMIC DNA]</scope>
    <source>
        <strain evidence="1 2">DSM 45791</strain>
    </source>
</reference>